<comment type="caution">
    <text evidence="4">The sequence shown here is derived from an EMBL/GenBank/DDBJ whole genome shotgun (WGS) entry which is preliminary data.</text>
</comment>
<feature type="transmembrane region" description="Helical" evidence="2">
    <location>
        <begin position="214"/>
        <end position="237"/>
    </location>
</feature>
<feature type="transmembrane region" description="Helical" evidence="2">
    <location>
        <begin position="12"/>
        <end position="31"/>
    </location>
</feature>
<dbReference type="GeneID" id="92368031"/>
<dbReference type="SUPFAM" id="SSF58038">
    <property type="entry name" value="SNARE fusion complex"/>
    <property type="match status" value="1"/>
</dbReference>
<dbReference type="PANTHER" id="PTHR45701">
    <property type="entry name" value="SYNAPTOBREVIN FAMILY MEMBER"/>
    <property type="match status" value="1"/>
</dbReference>
<protein>
    <submittedName>
        <fullName evidence="4">Synaptobrevin family protein</fullName>
    </submittedName>
</protein>
<dbReference type="GO" id="GO:0016020">
    <property type="term" value="C:membrane"/>
    <property type="evidence" value="ECO:0007669"/>
    <property type="project" value="InterPro"/>
</dbReference>
<proteinExistence type="predicted"/>
<dbReference type="Gene3D" id="1.20.5.110">
    <property type="match status" value="1"/>
</dbReference>
<dbReference type="InterPro" id="IPR001388">
    <property type="entry name" value="Synaptobrevin-like"/>
</dbReference>
<dbReference type="InterPro" id="IPR016444">
    <property type="entry name" value="Synaptobrevin/VAMP"/>
</dbReference>
<keyword evidence="2" id="KW-1133">Transmembrane helix</keyword>
<sequence>MSSNLFVTLNKNLIYSGLGIVGKGIIIFSWFDKILSETKDKIHDAFSDSINCNLGCNTRTIRQIHDNAKLYIWIPEKSNNIAYSICCISKNYPEELIYAALKEMEYFTMSVTTIDNLVILKENELVDYKDFRIKIKELIYRYDNPKNIDKISQMQCIVNGVKDTLQDNIHIILENKGNLESLDNKATLLESEAGTFLNDSIAVKRHFWWKNMKLKLILIGVISLVIGVIVTSLINMFSFSHTRTITTYVHTKEDNNTIKDQFKSSIDNKQILNNTELPLL</sequence>
<dbReference type="EMBL" id="LRBS01000017">
    <property type="protein sequence ID" value="OII77891.1"/>
    <property type="molecule type" value="Genomic_DNA"/>
</dbReference>
<keyword evidence="1" id="KW-0175">Coiled coil</keyword>
<keyword evidence="2" id="KW-0812">Transmembrane</keyword>
<keyword evidence="5" id="KW-1185">Reference proteome</keyword>
<dbReference type="GO" id="GO:0016192">
    <property type="term" value="P:vesicle-mediated transport"/>
    <property type="evidence" value="ECO:0007669"/>
    <property type="project" value="InterPro"/>
</dbReference>
<evidence type="ECO:0000256" key="1">
    <source>
        <dbReference type="PROSITE-ProRule" id="PRU00290"/>
    </source>
</evidence>
<dbReference type="Proteomes" id="UP000186804">
    <property type="component" value="Unassembled WGS sequence"/>
</dbReference>
<dbReference type="AlphaFoldDB" id="A0A1J4MWM8"/>
<dbReference type="OrthoDB" id="343312at2759"/>
<feature type="domain" description="V-SNARE coiled-coil homology" evidence="3">
    <location>
        <begin position="150"/>
        <end position="210"/>
    </location>
</feature>
<name>A0A1J4MWM8_9CRYT</name>
<dbReference type="InterPro" id="IPR042855">
    <property type="entry name" value="V_SNARE_CC"/>
</dbReference>
<evidence type="ECO:0000313" key="4">
    <source>
        <dbReference type="EMBL" id="OII77891.1"/>
    </source>
</evidence>
<dbReference type="Pfam" id="PF00957">
    <property type="entry name" value="Synaptobrevin"/>
    <property type="match status" value="1"/>
</dbReference>
<evidence type="ECO:0000256" key="2">
    <source>
        <dbReference type="SAM" id="Phobius"/>
    </source>
</evidence>
<dbReference type="PRINTS" id="PR00219">
    <property type="entry name" value="SYNAPTOBREVN"/>
</dbReference>
<evidence type="ECO:0000313" key="5">
    <source>
        <dbReference type="Proteomes" id="UP000186804"/>
    </source>
</evidence>
<gene>
    <name evidence="4" type="ORF">cand_038470</name>
</gene>
<accession>A0A1J4MWM8</accession>
<evidence type="ECO:0000259" key="3">
    <source>
        <dbReference type="PROSITE" id="PS50892"/>
    </source>
</evidence>
<dbReference type="VEuPathDB" id="CryptoDB:cand_038470"/>
<dbReference type="RefSeq" id="XP_067069737.1">
    <property type="nucleotide sequence ID" value="XM_067214070.1"/>
</dbReference>
<organism evidence="4 5">
    <name type="scientific">Cryptosporidium andersoni</name>
    <dbReference type="NCBI Taxonomy" id="117008"/>
    <lineage>
        <taxon>Eukaryota</taxon>
        <taxon>Sar</taxon>
        <taxon>Alveolata</taxon>
        <taxon>Apicomplexa</taxon>
        <taxon>Conoidasida</taxon>
        <taxon>Coccidia</taxon>
        <taxon>Eucoccidiorida</taxon>
        <taxon>Eimeriorina</taxon>
        <taxon>Cryptosporidiidae</taxon>
        <taxon>Cryptosporidium</taxon>
    </lineage>
</organism>
<keyword evidence="2" id="KW-0472">Membrane</keyword>
<reference evidence="4 5" key="1">
    <citation type="submission" date="2016-10" db="EMBL/GenBank/DDBJ databases">
        <title>Reductive evolution of mitochondrial metabolism and differential evolution of invasion-related proteins in Cryptosporidium.</title>
        <authorList>
            <person name="Liu S."/>
            <person name="Roellig D.M."/>
            <person name="Guo Y."/>
            <person name="Li N."/>
            <person name="Frace M.A."/>
            <person name="Tang K."/>
            <person name="Zhang L."/>
            <person name="Feng Y."/>
            <person name="Xiao L."/>
        </authorList>
    </citation>
    <scope>NUCLEOTIDE SEQUENCE [LARGE SCALE GENOMIC DNA]</scope>
    <source>
        <strain evidence="4">30847</strain>
    </source>
</reference>
<dbReference type="PROSITE" id="PS50892">
    <property type="entry name" value="V_SNARE"/>
    <property type="match status" value="1"/>
</dbReference>